<evidence type="ECO:0000313" key="1">
    <source>
        <dbReference type="EMBL" id="TDE04059.1"/>
    </source>
</evidence>
<comment type="caution">
    <text evidence="1">The sequence shown here is derived from an EMBL/GenBank/DDBJ whole genome shotgun (WGS) entry which is preliminary data.</text>
</comment>
<keyword evidence="2" id="KW-1185">Reference proteome</keyword>
<protein>
    <submittedName>
        <fullName evidence="1">Uncharacterized protein</fullName>
    </submittedName>
</protein>
<evidence type="ECO:0000313" key="2">
    <source>
        <dbReference type="Proteomes" id="UP000294597"/>
    </source>
</evidence>
<organism evidence="1 2">
    <name type="scientific">Flavobacterium hiemivividum</name>
    <dbReference type="NCBI Taxonomy" id="2541734"/>
    <lineage>
        <taxon>Bacteria</taxon>
        <taxon>Pseudomonadati</taxon>
        <taxon>Bacteroidota</taxon>
        <taxon>Flavobacteriia</taxon>
        <taxon>Flavobacteriales</taxon>
        <taxon>Flavobacteriaceae</taxon>
        <taxon>Flavobacterium</taxon>
    </lineage>
</organism>
<dbReference type="AlphaFoldDB" id="A0A4R5CTS3"/>
<accession>A0A4R5CTS3</accession>
<reference evidence="1 2" key="1">
    <citation type="submission" date="2019-03" db="EMBL/GenBank/DDBJ databases">
        <title>Flavobacterium TSA-D2 sp. nov., isolated from arctic soil.</title>
        <authorList>
            <person name="Chaudhary D.K."/>
        </authorList>
    </citation>
    <scope>NUCLEOTIDE SEQUENCE [LARGE SCALE GENOMIC DNA]</scope>
    <source>
        <strain evidence="1 2">TSA-D2</strain>
    </source>
</reference>
<dbReference type="Proteomes" id="UP000294597">
    <property type="component" value="Unassembled WGS sequence"/>
</dbReference>
<name>A0A4R5CTS3_9FLAO</name>
<dbReference type="RefSeq" id="WP_132110592.1">
    <property type="nucleotide sequence ID" value="NZ_SMFO01000005.1"/>
</dbReference>
<gene>
    <name evidence="1" type="ORF">E0F98_08875</name>
</gene>
<sequence length="99" mass="11341">MNSINITPEENLFKLKKILNEKVSKGFTIEEINNKMPFAVLCKKGIKVNHNINFLFSCVTLGLWSIPWIYKTCISSKDRKIVVAIDEDGNPFVDKCYSN</sequence>
<dbReference type="EMBL" id="SMFO01000005">
    <property type="protein sequence ID" value="TDE04059.1"/>
    <property type="molecule type" value="Genomic_DNA"/>
</dbReference>
<proteinExistence type="predicted"/>